<dbReference type="EMBL" id="PGOL01001305">
    <property type="protein sequence ID" value="PKI59311.1"/>
    <property type="molecule type" value="Genomic_DNA"/>
</dbReference>
<reference evidence="1 2" key="1">
    <citation type="submission" date="2017-11" db="EMBL/GenBank/DDBJ databases">
        <title>De-novo sequencing of pomegranate (Punica granatum L.) genome.</title>
        <authorList>
            <person name="Akparov Z."/>
            <person name="Amiraslanov A."/>
            <person name="Hajiyeva S."/>
            <person name="Abbasov M."/>
            <person name="Kaur K."/>
            <person name="Hamwieh A."/>
            <person name="Solovyev V."/>
            <person name="Salamov A."/>
            <person name="Braich B."/>
            <person name="Kosarev P."/>
            <person name="Mahmoud A."/>
            <person name="Hajiyev E."/>
            <person name="Babayeva S."/>
            <person name="Izzatullayeva V."/>
            <person name="Mammadov A."/>
            <person name="Mammadov A."/>
            <person name="Sharifova S."/>
            <person name="Ojaghi J."/>
            <person name="Eynullazada K."/>
            <person name="Bayramov B."/>
            <person name="Abdulazimova A."/>
            <person name="Shahmuradov I."/>
        </authorList>
    </citation>
    <scope>NUCLEOTIDE SEQUENCE [LARGE SCALE GENOMIC DNA]</scope>
    <source>
        <strain evidence="2">cv. AG2017</strain>
        <tissue evidence="1">Leaf</tissue>
    </source>
</reference>
<evidence type="ECO:0000313" key="1">
    <source>
        <dbReference type="EMBL" id="PKI59311.1"/>
    </source>
</evidence>
<keyword evidence="2" id="KW-1185">Reference proteome</keyword>
<sequence length="225" mass="25690">MRSIMYFNGPGSIVSRLLPLLRVEERKVSEWIKFFCEIAPRVFKWRAASMPPGPMILRCPGFYGVPLMSYAGSTTYFPARVVRLWPCIGLRPRIYCIGLRARFWVLAPYRASTPLLGFGPTFELRPRIGPRSYIYCFRAPVLHLLLSGPSPAFTVFGLRPSTYHIQAKCDARVHASLRTCLGPFPYTLTREVSDDEVPLYEVENKDNRTNHSALMQPSSSNIQWL</sequence>
<dbReference type="Proteomes" id="UP000233551">
    <property type="component" value="Unassembled WGS sequence"/>
</dbReference>
<dbReference type="AlphaFoldDB" id="A0A2I0JSS6"/>
<gene>
    <name evidence="1" type="ORF">CRG98_020303</name>
</gene>
<name>A0A2I0JSS6_PUNGR</name>
<organism evidence="1 2">
    <name type="scientific">Punica granatum</name>
    <name type="common">Pomegranate</name>
    <dbReference type="NCBI Taxonomy" id="22663"/>
    <lineage>
        <taxon>Eukaryota</taxon>
        <taxon>Viridiplantae</taxon>
        <taxon>Streptophyta</taxon>
        <taxon>Embryophyta</taxon>
        <taxon>Tracheophyta</taxon>
        <taxon>Spermatophyta</taxon>
        <taxon>Magnoliopsida</taxon>
        <taxon>eudicotyledons</taxon>
        <taxon>Gunneridae</taxon>
        <taxon>Pentapetalae</taxon>
        <taxon>rosids</taxon>
        <taxon>malvids</taxon>
        <taxon>Myrtales</taxon>
        <taxon>Lythraceae</taxon>
        <taxon>Punica</taxon>
    </lineage>
</organism>
<evidence type="ECO:0000313" key="2">
    <source>
        <dbReference type="Proteomes" id="UP000233551"/>
    </source>
</evidence>
<accession>A0A2I0JSS6</accession>
<protein>
    <submittedName>
        <fullName evidence="1">Uncharacterized protein</fullName>
    </submittedName>
</protein>
<proteinExistence type="predicted"/>
<comment type="caution">
    <text evidence="1">The sequence shown here is derived from an EMBL/GenBank/DDBJ whole genome shotgun (WGS) entry which is preliminary data.</text>
</comment>